<feature type="region of interest" description="Disordered" evidence="1">
    <location>
        <begin position="23"/>
        <end position="42"/>
    </location>
</feature>
<feature type="region of interest" description="Disordered" evidence="1">
    <location>
        <begin position="105"/>
        <end position="125"/>
    </location>
</feature>
<accession>A0A7S2SKR3</accession>
<proteinExistence type="predicted"/>
<dbReference type="AlphaFoldDB" id="A0A7S2SKR3"/>
<dbReference type="InterPro" id="IPR010530">
    <property type="entry name" value="B12D"/>
</dbReference>
<reference evidence="2" key="1">
    <citation type="submission" date="2021-01" db="EMBL/GenBank/DDBJ databases">
        <authorList>
            <person name="Corre E."/>
            <person name="Pelletier E."/>
            <person name="Niang G."/>
            <person name="Scheremetjew M."/>
            <person name="Finn R."/>
            <person name="Kale V."/>
            <person name="Holt S."/>
            <person name="Cochrane G."/>
            <person name="Meng A."/>
            <person name="Brown T."/>
            <person name="Cohen L."/>
        </authorList>
    </citation>
    <scope>NUCLEOTIDE SEQUENCE</scope>
    <source>
        <strain evidence="2">NY070348D</strain>
    </source>
</reference>
<gene>
    <name evidence="2" type="ORF">QSP1433_LOCUS14820</name>
</gene>
<organism evidence="2">
    <name type="scientific">Mucochytrium quahogii</name>
    <dbReference type="NCBI Taxonomy" id="96639"/>
    <lineage>
        <taxon>Eukaryota</taxon>
        <taxon>Sar</taxon>
        <taxon>Stramenopiles</taxon>
        <taxon>Bigyra</taxon>
        <taxon>Labyrinthulomycetes</taxon>
        <taxon>Thraustochytrida</taxon>
        <taxon>Thraustochytriidae</taxon>
        <taxon>Mucochytrium</taxon>
    </lineage>
</organism>
<evidence type="ECO:0000313" key="2">
    <source>
        <dbReference type="EMBL" id="CAD9702117.1"/>
    </source>
</evidence>
<protein>
    <submittedName>
        <fullName evidence="2">Uncharacterized protein</fullName>
    </submittedName>
</protein>
<dbReference type="Pfam" id="PF06522">
    <property type="entry name" value="B12D"/>
    <property type="match status" value="1"/>
</dbReference>
<name>A0A7S2SKR3_9STRA</name>
<evidence type="ECO:0000256" key="1">
    <source>
        <dbReference type="SAM" id="MobiDB-lite"/>
    </source>
</evidence>
<dbReference type="EMBL" id="HBHK01023468">
    <property type="protein sequence ID" value="CAD9702117.1"/>
    <property type="molecule type" value="Transcribed_RNA"/>
</dbReference>
<sequence length="139" mass="15292">MLRQGVSQVGRVAKRGVATMPKRKAAQVPIMGQSHGGHPSVLQREPDVRTTFFNFKAFPEVIPMVVIVGAALMGGTYKLLVVDAQAPDTHWNKSERATLDYIENERDGGKSSDWAQNPLHVGPFGGDKKNNEWVLGIKR</sequence>